<dbReference type="EMBL" id="BAABFC010000010">
    <property type="protein sequence ID" value="GAA4498239.1"/>
    <property type="molecule type" value="Genomic_DNA"/>
</dbReference>
<dbReference type="Proteomes" id="UP001501321">
    <property type="component" value="Unassembled WGS sequence"/>
</dbReference>
<dbReference type="SUPFAM" id="SSF55909">
    <property type="entry name" value="Pentein"/>
    <property type="match status" value="1"/>
</dbReference>
<feature type="region of interest" description="Disordered" evidence="4">
    <location>
        <begin position="1"/>
        <end position="20"/>
    </location>
</feature>
<keyword evidence="6" id="KW-1185">Reference proteome</keyword>
<evidence type="ECO:0000256" key="2">
    <source>
        <dbReference type="ARBA" id="ARBA00012171"/>
    </source>
</evidence>
<evidence type="ECO:0000256" key="1">
    <source>
        <dbReference type="ARBA" id="ARBA00005213"/>
    </source>
</evidence>
<evidence type="ECO:0000256" key="4">
    <source>
        <dbReference type="SAM" id="MobiDB-lite"/>
    </source>
</evidence>
<gene>
    <name evidence="5" type="ORF">GCM10023095_16310</name>
</gene>
<dbReference type="Gene3D" id="3.75.10.10">
    <property type="entry name" value="L-arginine/glycine Amidinotransferase, Chain A"/>
    <property type="match status" value="1"/>
</dbReference>
<proteinExistence type="predicted"/>
<dbReference type="Pfam" id="PF19420">
    <property type="entry name" value="DDAH_eukar"/>
    <property type="match status" value="1"/>
</dbReference>
<name>A0ABP8Q9D5_9GAMM</name>
<dbReference type="PANTHER" id="PTHR47271">
    <property type="entry name" value="ARGININE DEIMINASE"/>
    <property type="match status" value="1"/>
</dbReference>
<sequence length="302" mass="33879">MTSPWKHRQDGGQTAPLQQWGMASETDILERVLVGPIDHYSWRDGNATSRRHLANGTPFDAGIARQQYGEMLDAYRQADVEVQFLQPRPEQPYAVFARDSSVMTPWGPIICQMFSPWRRSEWLTVLEFYQQAQIPVYDVVTAGTFEGGDFMLIEPGVALCGYSGERTSPAGIQQVKGWFEQEGWEFHTVPFDPHFLHLDVQCIMVAEKLAAVCTAVVPDSLLAWLKQKGIDILDVPYKDAMELGCNIMSLGRERVLLPKESLALKQQCLARGLTVLDPDIGMITKGGGGVHCMCQPLKRRPR</sequence>
<evidence type="ECO:0000256" key="3">
    <source>
        <dbReference type="ARBA" id="ARBA00049429"/>
    </source>
</evidence>
<accession>A0ABP8Q9D5</accession>
<evidence type="ECO:0000313" key="5">
    <source>
        <dbReference type="EMBL" id="GAA4498239.1"/>
    </source>
</evidence>
<protein>
    <recommendedName>
        <fullName evidence="2">arginine deiminase</fullName>
        <ecNumber evidence="2">3.5.3.6</ecNumber>
    </recommendedName>
</protein>
<organism evidence="5 6">
    <name type="scientific">Pseudaeromonas paramecii</name>
    <dbReference type="NCBI Taxonomy" id="2138166"/>
    <lineage>
        <taxon>Bacteria</taxon>
        <taxon>Pseudomonadati</taxon>
        <taxon>Pseudomonadota</taxon>
        <taxon>Gammaproteobacteria</taxon>
        <taxon>Aeromonadales</taxon>
        <taxon>Aeromonadaceae</taxon>
        <taxon>Pseudaeromonas</taxon>
    </lineage>
</organism>
<comment type="catalytic activity">
    <reaction evidence="3">
        <text>L-arginine + H2O = L-citrulline + NH4(+)</text>
        <dbReference type="Rhea" id="RHEA:19597"/>
        <dbReference type="ChEBI" id="CHEBI:15377"/>
        <dbReference type="ChEBI" id="CHEBI:28938"/>
        <dbReference type="ChEBI" id="CHEBI:32682"/>
        <dbReference type="ChEBI" id="CHEBI:57743"/>
        <dbReference type="EC" id="3.5.3.6"/>
    </reaction>
</comment>
<comment type="caution">
    <text evidence="5">The sequence shown here is derived from an EMBL/GenBank/DDBJ whole genome shotgun (WGS) entry which is preliminary data.</text>
</comment>
<evidence type="ECO:0000313" key="6">
    <source>
        <dbReference type="Proteomes" id="UP001501321"/>
    </source>
</evidence>
<reference evidence="6" key="1">
    <citation type="journal article" date="2019" name="Int. J. Syst. Evol. Microbiol.">
        <title>The Global Catalogue of Microorganisms (GCM) 10K type strain sequencing project: providing services to taxonomists for standard genome sequencing and annotation.</title>
        <authorList>
            <consortium name="The Broad Institute Genomics Platform"/>
            <consortium name="The Broad Institute Genome Sequencing Center for Infectious Disease"/>
            <person name="Wu L."/>
            <person name="Ma J."/>
        </authorList>
    </citation>
    <scope>NUCLEOTIDE SEQUENCE [LARGE SCALE GENOMIC DNA]</scope>
    <source>
        <strain evidence="6">JCM 32226</strain>
    </source>
</reference>
<dbReference type="RefSeq" id="WP_345011883.1">
    <property type="nucleotide sequence ID" value="NZ_BAABFC010000010.1"/>
</dbReference>
<dbReference type="PANTHER" id="PTHR47271:SF2">
    <property type="entry name" value="ARGININE DEIMINASE"/>
    <property type="match status" value="1"/>
</dbReference>
<dbReference type="EC" id="3.5.3.6" evidence="2"/>
<comment type="pathway">
    <text evidence="1">Amino-acid degradation; L-arginine degradation via ADI pathway; carbamoyl phosphate from L-arginine: step 1/2.</text>
</comment>